<accession>A0A931LQP1</accession>
<comment type="caution">
    <text evidence="5">The sequence shown here is derived from an EMBL/GenBank/DDBJ whole genome shotgun (WGS) entry which is preliminary data.</text>
</comment>
<evidence type="ECO:0000313" key="5">
    <source>
        <dbReference type="EMBL" id="MBI1755708.1"/>
    </source>
</evidence>
<evidence type="ECO:0000313" key="6">
    <source>
        <dbReference type="Proteomes" id="UP000727962"/>
    </source>
</evidence>
<dbReference type="GO" id="GO:0044281">
    <property type="term" value="P:small molecule metabolic process"/>
    <property type="evidence" value="ECO:0007669"/>
    <property type="project" value="UniProtKB-ARBA"/>
</dbReference>
<dbReference type="InterPro" id="IPR036412">
    <property type="entry name" value="HAD-like_sf"/>
</dbReference>
<feature type="region of interest" description="Disordered" evidence="4">
    <location>
        <begin position="218"/>
        <end position="241"/>
    </location>
</feature>
<dbReference type="EMBL" id="JACOSL010000006">
    <property type="protein sequence ID" value="MBI1755708.1"/>
    <property type="molecule type" value="Genomic_DNA"/>
</dbReference>
<dbReference type="SFLD" id="SFLDS00003">
    <property type="entry name" value="Haloacid_Dehalogenase"/>
    <property type="match status" value="1"/>
</dbReference>
<evidence type="ECO:0000256" key="4">
    <source>
        <dbReference type="SAM" id="MobiDB-lite"/>
    </source>
</evidence>
<evidence type="ECO:0000256" key="1">
    <source>
        <dbReference type="ARBA" id="ARBA00001946"/>
    </source>
</evidence>
<name>A0A931LQP1_FIMGI</name>
<dbReference type="PRINTS" id="PR00413">
    <property type="entry name" value="HADHALOGNASE"/>
</dbReference>
<dbReference type="PANTHER" id="PTHR46470">
    <property type="entry name" value="N-ACYLNEURAMINATE-9-PHOSPHATASE"/>
    <property type="match status" value="1"/>
</dbReference>
<dbReference type="SUPFAM" id="SSF56784">
    <property type="entry name" value="HAD-like"/>
    <property type="match status" value="1"/>
</dbReference>
<dbReference type="Gene3D" id="1.20.120.710">
    <property type="entry name" value="Haloacid dehalogenase hydrolase-like domain"/>
    <property type="match status" value="1"/>
</dbReference>
<keyword evidence="3" id="KW-0460">Magnesium</keyword>
<dbReference type="SFLD" id="SFLDG01129">
    <property type="entry name" value="C1.5:_HAD__Beta-PGM__Phosphata"/>
    <property type="match status" value="1"/>
</dbReference>
<keyword evidence="2 5" id="KW-0378">Hydrolase</keyword>
<dbReference type="InterPro" id="IPR006439">
    <property type="entry name" value="HAD-SF_hydro_IA"/>
</dbReference>
<dbReference type="InterPro" id="IPR051400">
    <property type="entry name" value="HAD-like_hydrolase"/>
</dbReference>
<dbReference type="Pfam" id="PF00702">
    <property type="entry name" value="Hydrolase"/>
    <property type="match status" value="1"/>
</dbReference>
<protein>
    <submittedName>
        <fullName evidence="5">HAD family hydrolase</fullName>
    </submittedName>
</protein>
<dbReference type="GO" id="GO:0016787">
    <property type="term" value="F:hydrolase activity"/>
    <property type="evidence" value="ECO:0007669"/>
    <property type="project" value="UniProtKB-KW"/>
</dbReference>
<reference evidence="5" key="1">
    <citation type="submission" date="2020-07" db="EMBL/GenBank/DDBJ databases">
        <title>Huge and variable diversity of episymbiotic CPR bacteria and DPANN archaea in groundwater ecosystems.</title>
        <authorList>
            <person name="He C.Y."/>
            <person name="Keren R."/>
            <person name="Whittaker M."/>
            <person name="Farag I.F."/>
            <person name="Doudna J."/>
            <person name="Cate J.H.D."/>
            <person name="Banfield J.F."/>
        </authorList>
    </citation>
    <scope>NUCLEOTIDE SEQUENCE</scope>
    <source>
        <strain evidence="5">NC_groundwater_17_Pr7_B-0.1um_64_12</strain>
    </source>
</reference>
<sequence>MSAERFATVLALFFDLDDTLCAYWEASKHGLRVAFERLGPPGKTPDEMIEHWARSFRSFSPSLKASDWYPAYLKTGEPTRTEQMRLALLEVGVDDPRRAGELSRCYMEERDRALRLFPDVTMVLDRLQERFRLGLITNGPADVQRQEIATLGLDGRFDPVLIEGELGFGKPHASVFEQAARLVACAPTQLLFVGNSYRHDIRPAIDAGWATAWVRRDSDVSPSSKGPEDRPDGSPEPTATIGSLRELLPLLGV</sequence>
<comment type="cofactor">
    <cofactor evidence="1">
        <name>Mg(2+)</name>
        <dbReference type="ChEBI" id="CHEBI:18420"/>
    </cofactor>
</comment>
<evidence type="ECO:0000256" key="2">
    <source>
        <dbReference type="ARBA" id="ARBA00022801"/>
    </source>
</evidence>
<proteinExistence type="predicted"/>
<dbReference type="Proteomes" id="UP000727962">
    <property type="component" value="Unassembled WGS sequence"/>
</dbReference>
<gene>
    <name evidence="5" type="ORF">HYR64_01200</name>
</gene>
<evidence type="ECO:0000256" key="3">
    <source>
        <dbReference type="ARBA" id="ARBA00022842"/>
    </source>
</evidence>
<organism evidence="5 6">
    <name type="scientific">Fimbriimonas ginsengisoli</name>
    <dbReference type="NCBI Taxonomy" id="1005039"/>
    <lineage>
        <taxon>Bacteria</taxon>
        <taxon>Bacillati</taxon>
        <taxon>Armatimonadota</taxon>
        <taxon>Fimbriimonadia</taxon>
        <taxon>Fimbriimonadales</taxon>
        <taxon>Fimbriimonadaceae</taxon>
        <taxon>Fimbriimonas</taxon>
    </lineage>
</organism>
<dbReference type="InterPro" id="IPR023214">
    <property type="entry name" value="HAD_sf"/>
</dbReference>
<dbReference type="Gene3D" id="3.40.50.1000">
    <property type="entry name" value="HAD superfamily/HAD-like"/>
    <property type="match status" value="1"/>
</dbReference>
<dbReference type="AlphaFoldDB" id="A0A931LQP1"/>